<evidence type="ECO:0000256" key="4">
    <source>
        <dbReference type="ARBA" id="ARBA00023155"/>
    </source>
</evidence>
<dbReference type="AlphaFoldDB" id="A0A9P4HAH9"/>
<dbReference type="Gene3D" id="1.10.10.60">
    <property type="entry name" value="Homeodomain-like"/>
    <property type="match status" value="1"/>
</dbReference>
<feature type="DNA-binding region" description="Homeobox" evidence="6">
    <location>
        <begin position="31"/>
        <end position="84"/>
    </location>
</feature>
<feature type="compositionally biased region" description="Polar residues" evidence="8">
    <location>
        <begin position="573"/>
        <end position="600"/>
    </location>
</feature>
<evidence type="ECO:0000259" key="9">
    <source>
        <dbReference type="PROSITE" id="PS50071"/>
    </source>
</evidence>
<evidence type="ECO:0000256" key="2">
    <source>
        <dbReference type="ARBA" id="ARBA00010896"/>
    </source>
</evidence>
<protein>
    <recommendedName>
        <fullName evidence="9">Homeobox domain-containing protein</fullName>
    </recommendedName>
</protein>
<dbReference type="PROSITE" id="PS50071">
    <property type="entry name" value="HOMEOBOX_2"/>
    <property type="match status" value="1"/>
</dbReference>
<evidence type="ECO:0000313" key="11">
    <source>
        <dbReference type="Proteomes" id="UP000799777"/>
    </source>
</evidence>
<dbReference type="PANTHER" id="PTHR24341:SF6">
    <property type="entry name" value="HOMEOBOX PROTEIN INVECTED"/>
    <property type="match status" value="1"/>
</dbReference>
<comment type="similarity">
    <text evidence="2">Belongs to the engrailed homeobox family.</text>
</comment>
<keyword evidence="4 6" id="KW-0371">Homeobox</keyword>
<dbReference type="InterPro" id="IPR017970">
    <property type="entry name" value="Homeobox_CS"/>
</dbReference>
<feature type="compositionally biased region" description="Polar residues" evidence="8">
    <location>
        <begin position="497"/>
        <end position="506"/>
    </location>
</feature>
<feature type="region of interest" description="Disordered" evidence="8">
    <location>
        <begin position="722"/>
        <end position="756"/>
    </location>
</feature>
<evidence type="ECO:0000256" key="3">
    <source>
        <dbReference type="ARBA" id="ARBA00023125"/>
    </source>
</evidence>
<feature type="region of interest" description="Disordered" evidence="8">
    <location>
        <begin position="1"/>
        <end position="29"/>
    </location>
</feature>
<dbReference type="InterPro" id="IPR050720">
    <property type="entry name" value="Engrailed_Homeobox_TFs"/>
</dbReference>
<dbReference type="Proteomes" id="UP000799777">
    <property type="component" value="Unassembled WGS sequence"/>
</dbReference>
<reference evidence="10" key="1">
    <citation type="journal article" date="2020" name="Stud. Mycol.">
        <title>101 Dothideomycetes genomes: a test case for predicting lifestyles and emergence of pathogens.</title>
        <authorList>
            <person name="Haridas S."/>
            <person name="Albert R."/>
            <person name="Binder M."/>
            <person name="Bloem J."/>
            <person name="Labutti K."/>
            <person name="Salamov A."/>
            <person name="Andreopoulos B."/>
            <person name="Baker S."/>
            <person name="Barry K."/>
            <person name="Bills G."/>
            <person name="Bluhm B."/>
            <person name="Cannon C."/>
            <person name="Castanera R."/>
            <person name="Culley D."/>
            <person name="Daum C."/>
            <person name="Ezra D."/>
            <person name="Gonzalez J."/>
            <person name="Henrissat B."/>
            <person name="Kuo A."/>
            <person name="Liang C."/>
            <person name="Lipzen A."/>
            <person name="Lutzoni F."/>
            <person name="Magnuson J."/>
            <person name="Mondo S."/>
            <person name="Nolan M."/>
            <person name="Ohm R."/>
            <person name="Pangilinan J."/>
            <person name="Park H.-J."/>
            <person name="Ramirez L."/>
            <person name="Alfaro M."/>
            <person name="Sun H."/>
            <person name="Tritt A."/>
            <person name="Yoshinaga Y."/>
            <person name="Zwiers L.-H."/>
            <person name="Turgeon B."/>
            <person name="Goodwin S."/>
            <person name="Spatafora J."/>
            <person name="Crous P."/>
            <person name="Grigoriev I."/>
        </authorList>
    </citation>
    <scope>NUCLEOTIDE SEQUENCE</scope>
    <source>
        <strain evidence="10">CBS 110217</strain>
    </source>
</reference>
<dbReference type="SMART" id="SM00389">
    <property type="entry name" value="HOX"/>
    <property type="match status" value="1"/>
</dbReference>
<dbReference type="InterPro" id="IPR009057">
    <property type="entry name" value="Homeodomain-like_sf"/>
</dbReference>
<feature type="compositionally biased region" description="Polar residues" evidence="8">
    <location>
        <begin position="1"/>
        <end position="11"/>
    </location>
</feature>
<organism evidence="10 11">
    <name type="scientific">Setomelanomma holmii</name>
    <dbReference type="NCBI Taxonomy" id="210430"/>
    <lineage>
        <taxon>Eukaryota</taxon>
        <taxon>Fungi</taxon>
        <taxon>Dikarya</taxon>
        <taxon>Ascomycota</taxon>
        <taxon>Pezizomycotina</taxon>
        <taxon>Dothideomycetes</taxon>
        <taxon>Pleosporomycetidae</taxon>
        <taxon>Pleosporales</taxon>
        <taxon>Pleosporineae</taxon>
        <taxon>Phaeosphaeriaceae</taxon>
        <taxon>Setomelanomma</taxon>
    </lineage>
</organism>
<feature type="region of interest" description="Disordered" evidence="8">
    <location>
        <begin position="527"/>
        <end position="551"/>
    </location>
</feature>
<accession>A0A9P4HAH9</accession>
<dbReference type="Pfam" id="PF00046">
    <property type="entry name" value="Homeodomain"/>
    <property type="match status" value="1"/>
</dbReference>
<feature type="compositionally biased region" description="Polar residues" evidence="8">
    <location>
        <begin position="262"/>
        <end position="303"/>
    </location>
</feature>
<dbReference type="CDD" id="cd00086">
    <property type="entry name" value="homeodomain"/>
    <property type="match status" value="1"/>
</dbReference>
<gene>
    <name evidence="10" type="ORF">EK21DRAFT_66194</name>
</gene>
<name>A0A9P4HAH9_9PLEO</name>
<dbReference type="PANTHER" id="PTHR24341">
    <property type="entry name" value="HOMEOBOX PROTEIN ENGRAILED"/>
    <property type="match status" value="1"/>
</dbReference>
<evidence type="ECO:0000256" key="7">
    <source>
        <dbReference type="RuleBase" id="RU000682"/>
    </source>
</evidence>
<dbReference type="SUPFAM" id="SSF46689">
    <property type="entry name" value="Homeodomain-like"/>
    <property type="match status" value="1"/>
</dbReference>
<proteinExistence type="inferred from homology"/>
<comment type="subcellular location">
    <subcellularLocation>
        <location evidence="1 6 7">Nucleus</location>
    </subcellularLocation>
</comment>
<evidence type="ECO:0000256" key="5">
    <source>
        <dbReference type="ARBA" id="ARBA00023242"/>
    </source>
</evidence>
<evidence type="ECO:0000256" key="6">
    <source>
        <dbReference type="PROSITE-ProRule" id="PRU00108"/>
    </source>
</evidence>
<evidence type="ECO:0000256" key="1">
    <source>
        <dbReference type="ARBA" id="ARBA00004123"/>
    </source>
</evidence>
<dbReference type="GO" id="GO:0016586">
    <property type="term" value="C:RSC-type complex"/>
    <property type="evidence" value="ECO:0007669"/>
    <property type="project" value="TreeGrafter"/>
</dbReference>
<keyword evidence="3 6" id="KW-0238">DNA-binding</keyword>
<feature type="region of interest" description="Disordered" evidence="8">
    <location>
        <begin position="260"/>
        <end position="307"/>
    </location>
</feature>
<feature type="compositionally biased region" description="Polar residues" evidence="8">
    <location>
        <begin position="457"/>
        <end position="466"/>
    </location>
</feature>
<comment type="caution">
    <text evidence="10">The sequence shown here is derived from an EMBL/GenBank/DDBJ whole genome shotgun (WGS) entry which is preliminary data.</text>
</comment>
<keyword evidence="5 6" id="KW-0539">Nucleus</keyword>
<evidence type="ECO:0000313" key="10">
    <source>
        <dbReference type="EMBL" id="KAF2030174.1"/>
    </source>
</evidence>
<feature type="region of interest" description="Disordered" evidence="8">
    <location>
        <begin position="564"/>
        <end position="600"/>
    </location>
</feature>
<sequence length="756" mass="82431">MDPSDSPQQAGGASKGNPPPQKPPTCDVKPRLTKEQHDVLEQHFQVQHKPSTLVKKDFASKLGVPLDKINNWFQNRRAKVKQDRKKVANQLNMAMNTQYGMYGQPSMPVMAGQYPHHPEQLQLHMTMNQEYHGLPADISPANLPAQGVDGTSALDLASQISLQQSYDMQALRSIPEANRSTPYPPDAVMSSFMAAANGGFMHQPSMPMNTHDIDYSSFDTTGFTNDLSFSVPTDMPNELAPSNSTFTAYASLEGSPYALPDITTNNSIPPEAHQSTASLSTHSSPFSGAQPNATPQSSNGPTPSSVASVVSAYSGWTEDLNVGALNNRAEESEDQFTTPYNLNGASSSEQTLPFWAQAGSNASYGHGFYQQSNVSSQAVLSSPDQDMVRKPSAVTPDFDVPPVFQDDAFTRRNSSTSNLAGNFEAIQIRNGTPDEFKQPGQPTSIAQRRKGRPITLNAGTMRSASYSAPMPSPGGSTDHALRRIRSSGIHNAGGRVQKSQPGSAQRSPMVANFSEAAASPKFARTFSSSSTATMGPGGSLAPPTPLTPQDMGLYWQNNTVIRPHSVMPEHNSPESLNTNWSAEPQSNGVFTKSVSPPSTSLDLQQMTQAQYANDMYRDSPPQSAPATQQNFPRPVYMQHPHMRPGFHSTTDLIIQQPKPSHFRRPSLPDTAQPKVDESSYFQNGNLNYDDYKDISLTNIAHNVPFAPRPNQAPEFLVHEFIPPQGNDPHNNMYRRPTAPEAKNYIFANQGPRDFKS</sequence>
<dbReference type="OrthoDB" id="6159439at2759"/>
<keyword evidence="11" id="KW-1185">Reference proteome</keyword>
<dbReference type="PROSITE" id="PS00027">
    <property type="entry name" value="HOMEOBOX_1"/>
    <property type="match status" value="1"/>
</dbReference>
<evidence type="ECO:0000256" key="8">
    <source>
        <dbReference type="SAM" id="MobiDB-lite"/>
    </source>
</evidence>
<dbReference type="GO" id="GO:0003677">
    <property type="term" value="F:DNA binding"/>
    <property type="evidence" value="ECO:0007669"/>
    <property type="project" value="UniProtKB-UniRule"/>
</dbReference>
<feature type="domain" description="Homeobox" evidence="9">
    <location>
        <begin position="29"/>
        <end position="83"/>
    </location>
</feature>
<dbReference type="InterPro" id="IPR001356">
    <property type="entry name" value="HD"/>
</dbReference>
<dbReference type="GO" id="GO:0000981">
    <property type="term" value="F:DNA-binding transcription factor activity, RNA polymerase II-specific"/>
    <property type="evidence" value="ECO:0007669"/>
    <property type="project" value="InterPro"/>
</dbReference>
<dbReference type="EMBL" id="ML978193">
    <property type="protein sequence ID" value="KAF2030174.1"/>
    <property type="molecule type" value="Genomic_DNA"/>
</dbReference>
<feature type="region of interest" description="Disordered" evidence="8">
    <location>
        <begin position="430"/>
        <end position="509"/>
    </location>
</feature>